<evidence type="ECO:0000256" key="2">
    <source>
        <dbReference type="ARBA" id="ARBA00023015"/>
    </source>
</evidence>
<sequence>MDTNKAKKLKVMNQLVEGHELTTQLQQLVSQPGSGLGPAEDLVAKILESFNNSISVLDTFEPISSSSSSLAAVEGSQNASCDNDGKFEDSGDSRKRLGPVKGKRGCYKRKKRSETWTKESTILEDTFSWRKYGQKEILNAKFPRSYFRCTHKYTQGCKATKQVQKVELEPKMFSITYIGKHTCNTNAETPKSKTCDHHDEIFMDSEEHKSPSLTTSMKEEEENHHHHGSSTVNDLSLVWPEMVFEEDYHHQAIYVNGETSTSINDLGSPDHLVFGAGGDFGFSENEHFSIFSSCSNLS</sequence>
<dbReference type="SUPFAM" id="SSF118290">
    <property type="entry name" value="WRKY DNA-binding domain"/>
    <property type="match status" value="1"/>
</dbReference>
<organism evidence="8 9">
    <name type="scientific">Arabidopsis arenosa</name>
    <name type="common">Sand rock-cress</name>
    <name type="synonym">Cardaminopsis arenosa</name>
    <dbReference type="NCBI Taxonomy" id="38785"/>
    <lineage>
        <taxon>Eukaryota</taxon>
        <taxon>Viridiplantae</taxon>
        <taxon>Streptophyta</taxon>
        <taxon>Embryophyta</taxon>
        <taxon>Tracheophyta</taxon>
        <taxon>Spermatophyta</taxon>
        <taxon>Magnoliopsida</taxon>
        <taxon>eudicotyledons</taxon>
        <taxon>Gunneridae</taxon>
        <taxon>Pentapetalae</taxon>
        <taxon>rosids</taxon>
        <taxon>malvids</taxon>
        <taxon>Brassicales</taxon>
        <taxon>Brassicaceae</taxon>
        <taxon>Camelineae</taxon>
        <taxon>Arabidopsis</taxon>
    </lineage>
</organism>
<dbReference type="PANTHER" id="PTHR32096">
    <property type="entry name" value="WRKY TRANSCRIPTION FACTOR 30-RELATED-RELATED"/>
    <property type="match status" value="1"/>
</dbReference>
<keyword evidence="4" id="KW-0804">Transcription</keyword>
<gene>
    <name evidence="8" type="ORF">AARE701A_LOCUS13557</name>
</gene>
<dbReference type="GO" id="GO:0003700">
    <property type="term" value="F:DNA-binding transcription factor activity"/>
    <property type="evidence" value="ECO:0007669"/>
    <property type="project" value="InterPro"/>
</dbReference>
<evidence type="ECO:0000256" key="5">
    <source>
        <dbReference type="ARBA" id="ARBA00023242"/>
    </source>
</evidence>
<dbReference type="PROSITE" id="PS50811">
    <property type="entry name" value="WRKY"/>
    <property type="match status" value="1"/>
</dbReference>
<evidence type="ECO:0000256" key="4">
    <source>
        <dbReference type="ARBA" id="ARBA00023163"/>
    </source>
</evidence>
<dbReference type="EMBL" id="LR999455">
    <property type="protein sequence ID" value="CAE6076432.1"/>
    <property type="molecule type" value="Genomic_DNA"/>
</dbReference>
<name>A0A8S2ANT2_ARAAE</name>
<keyword evidence="2" id="KW-0805">Transcription regulation</keyword>
<evidence type="ECO:0000313" key="9">
    <source>
        <dbReference type="Proteomes" id="UP000682877"/>
    </source>
</evidence>
<feature type="region of interest" description="Disordered" evidence="6">
    <location>
        <begin position="76"/>
        <end position="104"/>
    </location>
</feature>
<feature type="compositionally biased region" description="Basic and acidic residues" evidence="6">
    <location>
        <begin position="83"/>
        <end position="95"/>
    </location>
</feature>
<dbReference type="Gene3D" id="2.20.25.80">
    <property type="entry name" value="WRKY domain"/>
    <property type="match status" value="1"/>
</dbReference>
<dbReference type="SMART" id="SM00774">
    <property type="entry name" value="WRKY"/>
    <property type="match status" value="1"/>
</dbReference>
<evidence type="ECO:0000256" key="3">
    <source>
        <dbReference type="ARBA" id="ARBA00023125"/>
    </source>
</evidence>
<dbReference type="AlphaFoldDB" id="A0A8S2ANT2"/>
<dbReference type="InterPro" id="IPR044810">
    <property type="entry name" value="WRKY_plant"/>
</dbReference>
<evidence type="ECO:0000256" key="6">
    <source>
        <dbReference type="SAM" id="MobiDB-lite"/>
    </source>
</evidence>
<keyword evidence="9" id="KW-1185">Reference proteome</keyword>
<keyword evidence="3" id="KW-0238">DNA-binding</keyword>
<proteinExistence type="predicted"/>
<accession>A0A8S2ANT2</accession>
<feature type="domain" description="WRKY" evidence="7">
    <location>
        <begin position="118"/>
        <end position="186"/>
    </location>
</feature>
<dbReference type="Proteomes" id="UP000682877">
    <property type="component" value="Chromosome 5"/>
</dbReference>
<dbReference type="Pfam" id="PF03106">
    <property type="entry name" value="WRKY"/>
    <property type="match status" value="1"/>
</dbReference>
<dbReference type="InterPro" id="IPR036576">
    <property type="entry name" value="WRKY_dom_sf"/>
</dbReference>
<feature type="region of interest" description="Disordered" evidence="6">
    <location>
        <begin position="206"/>
        <end position="231"/>
    </location>
</feature>
<protein>
    <recommendedName>
        <fullName evidence="7">WRKY domain-containing protein</fullName>
    </recommendedName>
</protein>
<comment type="subcellular location">
    <subcellularLocation>
        <location evidence="1">Nucleus</location>
    </subcellularLocation>
</comment>
<dbReference type="GO" id="GO:0005634">
    <property type="term" value="C:nucleus"/>
    <property type="evidence" value="ECO:0007669"/>
    <property type="project" value="UniProtKB-SubCell"/>
</dbReference>
<dbReference type="InterPro" id="IPR003657">
    <property type="entry name" value="WRKY_dom"/>
</dbReference>
<evidence type="ECO:0000259" key="7">
    <source>
        <dbReference type="PROSITE" id="PS50811"/>
    </source>
</evidence>
<dbReference type="PANTHER" id="PTHR32096:SF83">
    <property type="entry name" value="WRKY TRANSCRIPTION FACTOR 54-RELATED"/>
    <property type="match status" value="1"/>
</dbReference>
<dbReference type="GO" id="GO:0000976">
    <property type="term" value="F:transcription cis-regulatory region binding"/>
    <property type="evidence" value="ECO:0007669"/>
    <property type="project" value="TreeGrafter"/>
</dbReference>
<evidence type="ECO:0000313" key="8">
    <source>
        <dbReference type="EMBL" id="CAE6076432.1"/>
    </source>
</evidence>
<keyword evidence="5" id="KW-0539">Nucleus</keyword>
<evidence type="ECO:0000256" key="1">
    <source>
        <dbReference type="ARBA" id="ARBA00004123"/>
    </source>
</evidence>
<reference evidence="8" key="1">
    <citation type="submission" date="2021-01" db="EMBL/GenBank/DDBJ databases">
        <authorList>
            <person name="Bezrukov I."/>
        </authorList>
    </citation>
    <scope>NUCLEOTIDE SEQUENCE</scope>
</reference>